<reference evidence="1" key="1">
    <citation type="submission" date="2016-03" db="EMBL/GenBank/DDBJ databases">
        <title>Sphingomonas melonis TY, whole genome shotgun sequencing.</title>
        <authorList>
            <person name="Wang H."/>
            <person name="Zhu P."/>
        </authorList>
    </citation>
    <scope>NUCLEOTIDE SEQUENCE [LARGE SCALE GENOMIC DNA]</scope>
    <source>
        <strain evidence="1">TY</strain>
    </source>
</reference>
<dbReference type="OrthoDB" id="7566748at2"/>
<evidence type="ECO:0000313" key="2">
    <source>
        <dbReference type="Proteomes" id="UP000078460"/>
    </source>
</evidence>
<dbReference type="KEGG" id="smy:BJP26_15230"/>
<name>A0A175Y4U2_9SPHN</name>
<evidence type="ECO:0000313" key="1">
    <source>
        <dbReference type="EMBL" id="KZB95834.1"/>
    </source>
</evidence>
<proteinExistence type="predicted"/>
<comment type="caution">
    <text evidence="1">The sequence shown here is derived from an EMBL/GenBank/DDBJ whole genome shotgun (WGS) entry which is preliminary data.</text>
</comment>
<organism evidence="1 2">
    <name type="scientific">Sphingomonas melonis TY</name>
    <dbReference type="NCBI Taxonomy" id="621456"/>
    <lineage>
        <taxon>Bacteria</taxon>
        <taxon>Pseudomonadati</taxon>
        <taxon>Pseudomonadota</taxon>
        <taxon>Alphaproteobacteria</taxon>
        <taxon>Sphingomonadales</taxon>
        <taxon>Sphingomonadaceae</taxon>
        <taxon>Sphingomonas</taxon>
    </lineage>
</organism>
<dbReference type="Proteomes" id="UP000078460">
    <property type="component" value="Unassembled WGS sequence"/>
</dbReference>
<protein>
    <submittedName>
        <fullName evidence="1">Uncharacterized protein</fullName>
    </submittedName>
</protein>
<dbReference type="EMBL" id="LQCK02000010">
    <property type="protein sequence ID" value="KZB95834.1"/>
    <property type="molecule type" value="Genomic_DNA"/>
</dbReference>
<gene>
    <name evidence="1" type="ORF">AVM11_16225</name>
</gene>
<dbReference type="AlphaFoldDB" id="A0A175Y4U2"/>
<dbReference type="RefSeq" id="WP_010409222.1">
    <property type="nucleotide sequence ID" value="NZ_CP017578.1"/>
</dbReference>
<accession>A0A175Y4U2</accession>
<keyword evidence="2" id="KW-1185">Reference proteome</keyword>
<sequence length="102" mass="10617">MRSLVAVFTVGIFAIATPAGAQDMPGAVDLGAQARTQVQSATARGYAERGGAATARGPNGVPLSARAKSYCDSYSARLRQYGAKDGRVMKLAAACRQAGYRY</sequence>